<evidence type="ECO:0000256" key="4">
    <source>
        <dbReference type="ARBA" id="ARBA00022833"/>
    </source>
</evidence>
<evidence type="ECO:0000256" key="3">
    <source>
        <dbReference type="ARBA" id="ARBA00022723"/>
    </source>
</evidence>
<dbReference type="InterPro" id="IPR018752">
    <property type="entry name" value="DabA"/>
</dbReference>
<feature type="binding site" evidence="6">
    <location>
        <position position="499"/>
    </location>
    <ligand>
        <name>Zn(2+)</name>
        <dbReference type="ChEBI" id="CHEBI:29105"/>
    </ligand>
</feature>
<feature type="binding site" evidence="6">
    <location>
        <position position="514"/>
    </location>
    <ligand>
        <name>Zn(2+)</name>
        <dbReference type="ChEBI" id="CHEBI:29105"/>
    </ligand>
</feature>
<feature type="binding site" evidence="6">
    <location>
        <position position="332"/>
    </location>
    <ligand>
        <name>Zn(2+)</name>
        <dbReference type="ChEBI" id="CHEBI:29105"/>
    </ligand>
</feature>
<evidence type="ECO:0000313" key="7">
    <source>
        <dbReference type="EMBL" id="MBL6447738.1"/>
    </source>
</evidence>
<comment type="similarity">
    <text evidence="6">Belongs to the inorganic carbon transporter (TC 9.A.2) DabA family.</text>
</comment>
<evidence type="ECO:0000256" key="1">
    <source>
        <dbReference type="ARBA" id="ARBA00022448"/>
    </source>
</evidence>
<dbReference type="PANTHER" id="PTHR38344">
    <property type="entry name" value="UPF0753 PROTEIN AQ_863"/>
    <property type="match status" value="1"/>
</dbReference>
<keyword evidence="2 6" id="KW-1003">Cell membrane</keyword>
<comment type="cofactor">
    <cofactor evidence="6">
        <name>Zn(2+)</name>
        <dbReference type="ChEBI" id="CHEBI:29105"/>
    </cofactor>
</comment>
<dbReference type="Proteomes" id="UP000614216">
    <property type="component" value="Unassembled WGS sequence"/>
</dbReference>
<gene>
    <name evidence="6" type="primary">dabA</name>
    <name evidence="7" type="ORF">JMN32_15575</name>
</gene>
<comment type="subcellular location">
    <subcellularLocation>
        <location evidence="6">Cell membrane</location>
        <topology evidence="6">Peripheral membrane protein</topology>
    </subcellularLocation>
</comment>
<evidence type="ECO:0000256" key="2">
    <source>
        <dbReference type="ARBA" id="ARBA00022475"/>
    </source>
</evidence>
<dbReference type="GO" id="GO:0008270">
    <property type="term" value="F:zinc ion binding"/>
    <property type="evidence" value="ECO:0007669"/>
    <property type="project" value="UniProtKB-UniRule"/>
</dbReference>
<dbReference type="PANTHER" id="PTHR38344:SF1">
    <property type="entry name" value="INORGANIC CARBON TRANSPORTER SUBUNIT DABA-RELATED"/>
    <property type="match status" value="1"/>
</dbReference>
<name>A0A937KF17_9BACT</name>
<comment type="caution">
    <text evidence="7">The sequence shown here is derived from an EMBL/GenBank/DDBJ whole genome shotgun (WGS) entry which is preliminary data.</text>
</comment>
<dbReference type="EMBL" id="JAEUGD010000053">
    <property type="protein sequence ID" value="MBL6447738.1"/>
    <property type="molecule type" value="Genomic_DNA"/>
</dbReference>
<sequence>MESIKDLFDEHDVLHKLKHYLPAQASLKDFVHHNTLHAFQHLKFHEALHQASQIFGYKTYLSLAEFRALFQEGKIREDVLDNVIQEKKGESELSVWKERLLQHNYSATATSRVGRLRVFWKEKYKINLDKIVHPFLFKLLSAYLDQGISIWAFPVDNKDFLNSIREMEQNELISIFKTSRPRKLLMEGQCSLKSLLKILVGDEELFEQYLFDQQFSHPGWAGMVSVIEHQPETLLDRRTITLHDLIYLELLLEIDALDHKFGQEWEPIGSKVAAFPDPLFQVGAINELEEVLILWQEAFEWSYYDDVLKGVSPSPASENDQKKSFQALFCIDDREYSLRRYIESVDNQSDTFGTPGFFGVEFFFQPEHSKFYTKACPAPVTPKYLIREEARRNSRQKDPHYTKRSHLPFQGWLITQTLGFWSALKLFLNIFKPSISPATSYSFQHMDKHSRLSIENEGEQVDGMQVGFTVEEMAERVGNTLRSIGLVKDFAPLIYVVGHGASSVNNTHYAGYDCGACCGRPGAVNARVFSYMANLTAVREQLRKDGLDIPEDVVFVGAMHDTTRDEIEFYDEEVLTSSQEVSHQHNQVVFEKALALNAKERSRRFDTVNTQKQLAKLHKDVKRRSVSLFEPRPELNHATNSLCIVGRGSLTKNVFLDRRPFMNSYDYRIDPEGKYLLTILNAAAPVCGGINLEYYFSRVDNEKLGAGTKLPHNVIGLFAVANGVDGDLRPGLPSQMIEVHDPIRLMFVVEHYPDVVLKTIQANPATYEWFINEWVYLVVKDPETGQIYKFFNGEFKVYQTLRSTLQKVSDVNTYIENYLDNIPVLITD</sequence>
<evidence type="ECO:0000313" key="8">
    <source>
        <dbReference type="Proteomes" id="UP000614216"/>
    </source>
</evidence>
<evidence type="ECO:0000256" key="5">
    <source>
        <dbReference type="ARBA" id="ARBA00023136"/>
    </source>
</evidence>
<comment type="function">
    <text evidence="6">Part of an energy-coupled inorganic carbon pump.</text>
</comment>
<keyword evidence="4 6" id="KW-0862">Zinc</keyword>
<keyword evidence="8" id="KW-1185">Reference proteome</keyword>
<comment type="subunit">
    <text evidence="6">Forms a complex with DabB.</text>
</comment>
<evidence type="ECO:0000256" key="6">
    <source>
        <dbReference type="HAMAP-Rule" id="MF_01871"/>
    </source>
</evidence>
<dbReference type="GO" id="GO:0005886">
    <property type="term" value="C:plasma membrane"/>
    <property type="evidence" value="ECO:0007669"/>
    <property type="project" value="UniProtKB-SubCell"/>
</dbReference>
<reference evidence="7" key="1">
    <citation type="submission" date="2021-01" db="EMBL/GenBank/DDBJ databases">
        <title>Fulvivirga kasyanovii gen. nov., sp nov., a novel member of the phylum Bacteroidetes isolated from seawater in a mussel farm.</title>
        <authorList>
            <person name="Zhao L.-H."/>
            <person name="Wang Z.-J."/>
        </authorList>
    </citation>
    <scope>NUCLEOTIDE SEQUENCE</scope>
    <source>
        <strain evidence="7">29W222</strain>
    </source>
</reference>
<organism evidence="7 8">
    <name type="scientific">Fulvivirga marina</name>
    <dbReference type="NCBI Taxonomy" id="2494733"/>
    <lineage>
        <taxon>Bacteria</taxon>
        <taxon>Pseudomonadati</taxon>
        <taxon>Bacteroidota</taxon>
        <taxon>Cytophagia</taxon>
        <taxon>Cytophagales</taxon>
        <taxon>Fulvivirgaceae</taxon>
        <taxon>Fulvivirga</taxon>
    </lineage>
</organism>
<keyword evidence="5 6" id="KW-0472">Membrane</keyword>
<keyword evidence="1 6" id="KW-0813">Transport</keyword>
<dbReference type="HAMAP" id="MF_01871">
    <property type="entry name" value="DabA"/>
    <property type="match status" value="1"/>
</dbReference>
<dbReference type="AlphaFoldDB" id="A0A937KF17"/>
<feature type="binding site" evidence="6">
    <location>
        <position position="330"/>
    </location>
    <ligand>
        <name>Zn(2+)</name>
        <dbReference type="ChEBI" id="CHEBI:29105"/>
    </ligand>
</feature>
<dbReference type="Pfam" id="PF10070">
    <property type="entry name" value="DabA"/>
    <property type="match status" value="1"/>
</dbReference>
<proteinExistence type="inferred from homology"/>
<keyword evidence="3 6" id="KW-0479">Metal-binding</keyword>
<dbReference type="RefSeq" id="WP_202857279.1">
    <property type="nucleotide sequence ID" value="NZ_JAEUGD010000053.1"/>
</dbReference>
<accession>A0A937KF17</accession>
<protein>
    <recommendedName>
        <fullName evidence="6">Probable inorganic carbon transporter subunit DabA</fullName>
    </recommendedName>
</protein>